<evidence type="ECO:0000313" key="3">
    <source>
        <dbReference type="EMBL" id="WNO52912.1"/>
    </source>
</evidence>
<reference evidence="3 4" key="1">
    <citation type="submission" date="2023-09" db="EMBL/GenBank/DDBJ databases">
        <authorList>
            <person name="Rey-Velasco X."/>
        </authorList>
    </citation>
    <scope>NUCLEOTIDE SEQUENCE [LARGE SCALE GENOMIC DNA]</scope>
    <source>
        <strain evidence="3 4">W311</strain>
    </source>
</reference>
<dbReference type="InterPro" id="IPR001437">
    <property type="entry name" value="Tscrpt_elong_fac_GreA/B_C"/>
</dbReference>
<evidence type="ECO:0000259" key="2">
    <source>
        <dbReference type="Pfam" id="PF01272"/>
    </source>
</evidence>
<evidence type="ECO:0000256" key="1">
    <source>
        <dbReference type="SAM" id="MobiDB-lite"/>
    </source>
</evidence>
<sequence>MRPRQPAANGERLQQHGAALKHGDGSKWVAQAVAEGMSRAFVKEDSDAPPPPPRPRRISDAPNLVTERGAELIERTVARLEADLADADDTDRPLIERDLDYWRVRKSSMRIMPAPDAPDTVAFGITVTLSRGGRRERLRIVGEDEAEPRSGRIAWTSPLARAIDGLEVGDVTQFVAGGKEQDLEILEIVNAPDA</sequence>
<dbReference type="GO" id="GO:0003746">
    <property type="term" value="F:translation elongation factor activity"/>
    <property type="evidence" value="ECO:0007669"/>
    <property type="project" value="UniProtKB-KW"/>
</dbReference>
<feature type="region of interest" description="Disordered" evidence="1">
    <location>
        <begin position="1"/>
        <end position="25"/>
    </location>
</feature>
<feature type="region of interest" description="Disordered" evidence="1">
    <location>
        <begin position="39"/>
        <end position="64"/>
    </location>
</feature>
<keyword evidence="4" id="KW-1185">Reference proteome</keyword>
<dbReference type="PANTHER" id="PTHR30437">
    <property type="entry name" value="TRANSCRIPTION ELONGATION FACTOR GREA"/>
    <property type="match status" value="1"/>
</dbReference>
<keyword evidence="3" id="KW-0251">Elongation factor</keyword>
<keyword evidence="3" id="KW-0648">Protein biosynthesis</keyword>
<dbReference type="InterPro" id="IPR023459">
    <property type="entry name" value="Tscrpt_elong_fac_GreA/B_fam"/>
</dbReference>
<dbReference type="Pfam" id="PF01272">
    <property type="entry name" value="GreA_GreB"/>
    <property type="match status" value="1"/>
</dbReference>
<organism evidence="3 4">
    <name type="scientific">Stakelama saccharophila</name>
    <dbReference type="NCBI Taxonomy" id="3075605"/>
    <lineage>
        <taxon>Bacteria</taxon>
        <taxon>Pseudomonadati</taxon>
        <taxon>Pseudomonadota</taxon>
        <taxon>Alphaproteobacteria</taxon>
        <taxon>Sphingomonadales</taxon>
        <taxon>Sphingomonadaceae</taxon>
        <taxon>Stakelama</taxon>
    </lineage>
</organism>
<proteinExistence type="predicted"/>
<dbReference type="PANTHER" id="PTHR30437:SF6">
    <property type="entry name" value="TRANSCRIPTION ELONGATION FACTOR GREB"/>
    <property type="match status" value="1"/>
</dbReference>
<dbReference type="Proteomes" id="UP001302249">
    <property type="component" value="Chromosome"/>
</dbReference>
<accession>A0ABZ0B684</accession>
<dbReference type="RefSeq" id="WP_313913837.1">
    <property type="nucleotide sequence ID" value="NZ_CP135076.1"/>
</dbReference>
<protein>
    <submittedName>
        <fullName evidence="3">GreA/GreB family elongation factor</fullName>
    </submittedName>
</protein>
<feature type="domain" description="Transcription elongation factor GreA/GreB C-terminal" evidence="2">
    <location>
        <begin position="118"/>
        <end position="188"/>
    </location>
</feature>
<gene>
    <name evidence="3" type="ORF">RPR59_10640</name>
</gene>
<dbReference type="InterPro" id="IPR036953">
    <property type="entry name" value="GreA/GreB_C_sf"/>
</dbReference>
<evidence type="ECO:0000313" key="4">
    <source>
        <dbReference type="Proteomes" id="UP001302249"/>
    </source>
</evidence>
<dbReference type="EMBL" id="CP135076">
    <property type="protein sequence ID" value="WNO52912.1"/>
    <property type="molecule type" value="Genomic_DNA"/>
</dbReference>
<dbReference type="SUPFAM" id="SSF54534">
    <property type="entry name" value="FKBP-like"/>
    <property type="match status" value="1"/>
</dbReference>
<dbReference type="Gene3D" id="3.10.50.30">
    <property type="entry name" value="Transcription elongation factor, GreA/GreB, C-terminal domain"/>
    <property type="match status" value="1"/>
</dbReference>
<name>A0ABZ0B684_9SPHN</name>